<dbReference type="EMBL" id="JBHSDI010000007">
    <property type="protein sequence ID" value="MFC4258168.1"/>
    <property type="molecule type" value="Genomic_DNA"/>
</dbReference>
<gene>
    <name evidence="2" type="ORF">ACFOZ5_03875</name>
</gene>
<name>A0ABV8QEJ4_9GAMM</name>
<sequence length="158" mass="17335">MELLCALLHIGVAVAIMQKSAYQGEREMNLDALLAASLPIQVHVAAVMLALVIGVLQLALKRGTPMHRLMGWTWILAMAVTAFSSFFIHQIRLVGLWSPIHILSVTTLIALVWAIHAARQGNMRRHGIIMSSLFFYAVIGAGVFTLLPGRLMHVVLFG</sequence>
<keyword evidence="1" id="KW-0472">Membrane</keyword>
<comment type="caution">
    <text evidence="2">The sequence shown here is derived from an EMBL/GenBank/DDBJ whole genome shotgun (WGS) entry which is preliminary data.</text>
</comment>
<feature type="transmembrane region" description="Helical" evidence="1">
    <location>
        <begin position="72"/>
        <end position="91"/>
    </location>
</feature>
<protein>
    <submittedName>
        <fullName evidence="2">DUF2306 domain-containing protein</fullName>
    </submittedName>
</protein>
<evidence type="ECO:0000256" key="1">
    <source>
        <dbReference type="SAM" id="Phobius"/>
    </source>
</evidence>
<dbReference type="Proteomes" id="UP001595798">
    <property type="component" value="Unassembled WGS sequence"/>
</dbReference>
<keyword evidence="3" id="KW-1185">Reference proteome</keyword>
<dbReference type="Pfam" id="PF10067">
    <property type="entry name" value="DUF2306"/>
    <property type="match status" value="1"/>
</dbReference>
<accession>A0ABV8QEJ4</accession>
<reference evidence="3" key="1">
    <citation type="journal article" date="2019" name="Int. J. Syst. Evol. Microbiol.">
        <title>The Global Catalogue of Microorganisms (GCM) 10K type strain sequencing project: providing services to taxonomists for standard genome sequencing and annotation.</title>
        <authorList>
            <consortium name="The Broad Institute Genomics Platform"/>
            <consortium name="The Broad Institute Genome Sequencing Center for Infectious Disease"/>
            <person name="Wu L."/>
            <person name="Ma J."/>
        </authorList>
    </citation>
    <scope>NUCLEOTIDE SEQUENCE [LARGE SCALE GENOMIC DNA]</scope>
    <source>
        <strain evidence="3">CECT 7297</strain>
    </source>
</reference>
<feature type="transmembrane region" description="Helical" evidence="1">
    <location>
        <begin position="127"/>
        <end position="147"/>
    </location>
</feature>
<dbReference type="RefSeq" id="WP_379885536.1">
    <property type="nucleotide sequence ID" value="NZ_JBHSDI010000007.1"/>
</dbReference>
<feature type="transmembrane region" description="Helical" evidence="1">
    <location>
        <begin position="97"/>
        <end position="115"/>
    </location>
</feature>
<keyword evidence="1" id="KW-1133">Transmembrane helix</keyword>
<feature type="transmembrane region" description="Helical" evidence="1">
    <location>
        <begin position="39"/>
        <end position="60"/>
    </location>
</feature>
<dbReference type="InterPro" id="IPR018750">
    <property type="entry name" value="DUF2306_membrane"/>
</dbReference>
<keyword evidence="1" id="KW-0812">Transmembrane</keyword>
<proteinExistence type="predicted"/>
<organism evidence="2 3">
    <name type="scientific">Marinobacter lacisalsi</name>
    <dbReference type="NCBI Taxonomy" id="475979"/>
    <lineage>
        <taxon>Bacteria</taxon>
        <taxon>Pseudomonadati</taxon>
        <taxon>Pseudomonadota</taxon>
        <taxon>Gammaproteobacteria</taxon>
        <taxon>Pseudomonadales</taxon>
        <taxon>Marinobacteraceae</taxon>
        <taxon>Marinobacter</taxon>
    </lineage>
</organism>
<evidence type="ECO:0000313" key="2">
    <source>
        <dbReference type="EMBL" id="MFC4258168.1"/>
    </source>
</evidence>
<evidence type="ECO:0000313" key="3">
    <source>
        <dbReference type="Proteomes" id="UP001595798"/>
    </source>
</evidence>